<keyword evidence="2" id="KW-0813">Transport</keyword>
<evidence type="ECO:0000256" key="2">
    <source>
        <dbReference type="ARBA" id="ARBA00022448"/>
    </source>
</evidence>
<evidence type="ECO:0000256" key="4">
    <source>
        <dbReference type="ARBA" id="ARBA00022927"/>
    </source>
</evidence>
<sequence length="42" mass="4834">MAWSSRKEVFSFSAFVVVLTSVFALLFALVDYIAFSVVQFFY</sequence>
<evidence type="ECO:0000313" key="10">
    <source>
        <dbReference type="Proteomes" id="UP000023755"/>
    </source>
</evidence>
<keyword evidence="4" id="KW-0653">Protein transport</keyword>
<dbReference type="Proteomes" id="UP000023755">
    <property type="component" value="Chromosome"/>
</dbReference>
<keyword evidence="3 8" id="KW-0812">Transmembrane</keyword>
<keyword evidence="10" id="KW-1185">Reference proteome</keyword>
<evidence type="ECO:0000256" key="7">
    <source>
        <dbReference type="ARBA" id="ARBA00023136"/>
    </source>
</evidence>
<dbReference type="Gene3D" id="1.20.5.1030">
    <property type="entry name" value="Preprotein translocase secy subunit"/>
    <property type="match status" value="1"/>
</dbReference>
<evidence type="ECO:0000256" key="1">
    <source>
        <dbReference type="ARBA" id="ARBA00004370"/>
    </source>
</evidence>
<evidence type="ECO:0000256" key="8">
    <source>
        <dbReference type="SAM" id="Phobius"/>
    </source>
</evidence>
<protein>
    <submittedName>
        <fullName evidence="9">SecE/Sec61-gamma subunits of translocation complex family protein</fullName>
    </submittedName>
</protein>
<dbReference type="HOGENOM" id="CLU_113663_9_0_5"/>
<dbReference type="GO" id="GO:0006605">
    <property type="term" value="P:protein targeting"/>
    <property type="evidence" value="ECO:0007669"/>
    <property type="project" value="InterPro"/>
</dbReference>
<organism evidence="9 10">
    <name type="scientific">Neorickettsia helminthoeca str. Oregon</name>
    <dbReference type="NCBI Taxonomy" id="1286528"/>
    <lineage>
        <taxon>Bacteria</taxon>
        <taxon>Pseudomonadati</taxon>
        <taxon>Pseudomonadota</taxon>
        <taxon>Alphaproteobacteria</taxon>
        <taxon>Rickettsiales</taxon>
        <taxon>Anaplasmataceae</taxon>
        <taxon>Neorickettsia</taxon>
    </lineage>
</organism>
<gene>
    <name evidence="9" type="ORF">NHE_0647</name>
</gene>
<accession>X5GX24</accession>
<dbReference type="STRING" id="1286528.NHE_0647"/>
<keyword evidence="5 8" id="KW-1133">Transmembrane helix</keyword>
<dbReference type="InterPro" id="IPR001901">
    <property type="entry name" value="Translocase_SecE/Sec61-g"/>
</dbReference>
<keyword evidence="6" id="KW-0811">Translocation</keyword>
<dbReference type="InterPro" id="IPR038379">
    <property type="entry name" value="SecE_sf"/>
</dbReference>
<keyword evidence="7 8" id="KW-0472">Membrane</keyword>
<evidence type="ECO:0000256" key="6">
    <source>
        <dbReference type="ARBA" id="ARBA00023010"/>
    </source>
</evidence>
<name>X5GX24_9RICK</name>
<dbReference type="KEGG" id="nhm:NHE_0647"/>
<dbReference type="EMBL" id="CP007481">
    <property type="protein sequence ID" value="AHX11582.1"/>
    <property type="molecule type" value="Genomic_DNA"/>
</dbReference>
<evidence type="ECO:0000313" key="9">
    <source>
        <dbReference type="EMBL" id="AHX11582.1"/>
    </source>
</evidence>
<comment type="subcellular location">
    <subcellularLocation>
        <location evidence="1">Membrane</location>
    </subcellularLocation>
</comment>
<dbReference type="Pfam" id="PF00584">
    <property type="entry name" value="SecE"/>
    <property type="match status" value="1"/>
</dbReference>
<reference evidence="9 10" key="1">
    <citation type="submission" date="2014-03" db="EMBL/GenBank/DDBJ databases">
        <title>Sequencing and Comparison of Genomes and Transcriptome Profiles of Human Ehrlichiosis Agents.</title>
        <authorList>
            <person name="Lin M."/>
            <person name="Daugherty S.C."/>
            <person name="Nagaraj S."/>
            <person name="Cheng Z."/>
            <person name="Xiong Q."/>
            <person name="Lin F.-Y."/>
            <person name="Sengamalay N."/>
            <person name="Ott S."/>
            <person name="Godinez A."/>
            <person name="Tallon L.J."/>
            <person name="Sadzewicz L."/>
            <person name="Fraser C.M."/>
            <person name="Dunning Hotopp J.C."/>
            <person name="Rikihisa Y."/>
        </authorList>
    </citation>
    <scope>NUCLEOTIDE SEQUENCE [LARGE SCALE GENOMIC DNA]</scope>
    <source>
        <strain evidence="9 10">Oregon</strain>
    </source>
</reference>
<feature type="transmembrane region" description="Helical" evidence="8">
    <location>
        <begin position="12"/>
        <end position="35"/>
    </location>
</feature>
<evidence type="ECO:0000256" key="5">
    <source>
        <dbReference type="ARBA" id="ARBA00022989"/>
    </source>
</evidence>
<proteinExistence type="predicted"/>
<dbReference type="GO" id="GO:0006886">
    <property type="term" value="P:intracellular protein transport"/>
    <property type="evidence" value="ECO:0007669"/>
    <property type="project" value="InterPro"/>
</dbReference>
<dbReference type="AlphaFoldDB" id="X5GX24"/>
<evidence type="ECO:0000256" key="3">
    <source>
        <dbReference type="ARBA" id="ARBA00022692"/>
    </source>
</evidence>
<dbReference type="GO" id="GO:0016020">
    <property type="term" value="C:membrane"/>
    <property type="evidence" value="ECO:0007669"/>
    <property type="project" value="UniProtKB-SubCell"/>
</dbReference>